<reference evidence="4" key="1">
    <citation type="submission" date="2008-06" db="EMBL/GenBank/DDBJ databases">
        <title>Genome and proteome analysis of A. pleuropneumoniae serotype 7.</title>
        <authorList>
            <person name="Linke B."/>
            <person name="Buettner F."/>
            <person name="Martinez-Arias R."/>
            <person name="Goesmann A."/>
            <person name="Baltes N."/>
            <person name="Tegetmeyer H."/>
            <person name="Singh M."/>
            <person name="Gerlach G.F."/>
        </authorList>
    </citation>
    <scope>NUCLEOTIDE SEQUENCE [LARGE SCALE GENOMIC DNA]</scope>
    <source>
        <strain evidence="4">AP76</strain>
    </source>
</reference>
<dbReference type="RefSeq" id="WP_005618389.1">
    <property type="nucleotide sequence ID" value="NC_010939.1"/>
</dbReference>
<keyword evidence="1" id="KW-1003">Cell membrane</keyword>
<organism evidence="3 4">
    <name type="scientific">Actinobacillus pleuropneumoniae serotype 7 (strain AP76)</name>
    <dbReference type="NCBI Taxonomy" id="537457"/>
    <lineage>
        <taxon>Bacteria</taxon>
        <taxon>Pseudomonadati</taxon>
        <taxon>Pseudomonadota</taxon>
        <taxon>Gammaproteobacteria</taxon>
        <taxon>Pasteurellales</taxon>
        <taxon>Pasteurellaceae</taxon>
        <taxon>Actinobacillus</taxon>
    </lineage>
</organism>
<keyword evidence="1" id="KW-0997">Cell inner membrane</keyword>
<dbReference type="NCBIfam" id="TIGR00278">
    <property type="entry name" value="membrane protein insertion efficiency factor YidD"/>
    <property type="match status" value="1"/>
</dbReference>
<dbReference type="PANTHER" id="PTHR33383:SF1">
    <property type="entry name" value="MEMBRANE PROTEIN INSERTION EFFICIENCY FACTOR-RELATED"/>
    <property type="match status" value="1"/>
</dbReference>
<dbReference type="GO" id="GO:0005886">
    <property type="term" value="C:plasma membrane"/>
    <property type="evidence" value="ECO:0007669"/>
    <property type="project" value="UniProtKB-SubCell"/>
</dbReference>
<keyword evidence="1" id="KW-0472">Membrane</keyword>
<comment type="similarity">
    <text evidence="1">Belongs to the UPF0161 family.</text>
</comment>
<dbReference type="HAMAP" id="MF_00386">
    <property type="entry name" value="UPF0161_YidD"/>
    <property type="match status" value="1"/>
</dbReference>
<feature type="region of interest" description="Disordered" evidence="2">
    <location>
        <begin position="81"/>
        <end position="101"/>
    </location>
</feature>
<dbReference type="KEGG" id="apa:APP7_2028"/>
<dbReference type="Proteomes" id="UP000001226">
    <property type="component" value="Chromosome"/>
</dbReference>
<dbReference type="EMBL" id="CP001091">
    <property type="protein sequence ID" value="ACE62680.1"/>
    <property type="molecule type" value="Genomic_DNA"/>
</dbReference>
<gene>
    <name evidence="3" type="ordered locus">APP7_2028</name>
</gene>
<evidence type="ECO:0000256" key="2">
    <source>
        <dbReference type="SAM" id="MobiDB-lite"/>
    </source>
</evidence>
<proteinExistence type="inferred from homology"/>
<accession>B3H310</accession>
<dbReference type="PANTHER" id="PTHR33383">
    <property type="entry name" value="MEMBRANE PROTEIN INSERTION EFFICIENCY FACTOR-RELATED"/>
    <property type="match status" value="1"/>
</dbReference>
<comment type="function">
    <text evidence="1">Could be involved in insertion of integral membrane proteins into the membrane.</text>
</comment>
<dbReference type="HOGENOM" id="CLU_144811_5_3_6"/>
<sequence length="101" mass="10986">MGSSHPSGEKAAGVTVGPSIGARLLLLPIYFYRYCISPLIGPRCRFYPTCSTYAVEAIKTHGAIKGGWLAAKRIARCHPWNEGGEDPVPPCCNHKESNKEK</sequence>
<dbReference type="Pfam" id="PF01809">
    <property type="entry name" value="YidD"/>
    <property type="match status" value="1"/>
</dbReference>
<name>B3H310_ACTP7</name>
<comment type="subcellular location">
    <subcellularLocation>
        <location evidence="1">Cell inner membrane</location>
        <topology evidence="1">Peripheral membrane protein</topology>
        <orientation evidence="1">Cytoplasmic side</orientation>
    </subcellularLocation>
</comment>
<dbReference type="AlphaFoldDB" id="B3H310"/>
<evidence type="ECO:0000256" key="1">
    <source>
        <dbReference type="HAMAP-Rule" id="MF_00386"/>
    </source>
</evidence>
<evidence type="ECO:0000313" key="3">
    <source>
        <dbReference type="EMBL" id="ACE62680.1"/>
    </source>
</evidence>
<evidence type="ECO:0000313" key="4">
    <source>
        <dbReference type="Proteomes" id="UP000001226"/>
    </source>
</evidence>
<dbReference type="SMART" id="SM01234">
    <property type="entry name" value="Haemolytic"/>
    <property type="match status" value="1"/>
</dbReference>
<protein>
    <recommendedName>
        <fullName evidence="1">Putative membrane protein insertion efficiency factor</fullName>
    </recommendedName>
</protein>
<dbReference type="InterPro" id="IPR002696">
    <property type="entry name" value="Membr_insert_effic_factor_YidD"/>
</dbReference>